<dbReference type="STRING" id="225164.V4A1U6"/>
<dbReference type="EMBL" id="KB201304">
    <property type="protein sequence ID" value="ESO97803.1"/>
    <property type="molecule type" value="Genomic_DNA"/>
</dbReference>
<evidence type="ECO:0000313" key="3">
    <source>
        <dbReference type="Proteomes" id="UP000030746"/>
    </source>
</evidence>
<gene>
    <name evidence="2" type="ORF">LOTGIDRAFT_152903</name>
</gene>
<accession>V4A1U6</accession>
<protein>
    <recommendedName>
        <fullName evidence="4">IgGFc-binding protein N-terminal domain-containing protein</fullName>
    </recommendedName>
</protein>
<keyword evidence="3" id="KW-1185">Reference proteome</keyword>
<evidence type="ECO:0000256" key="1">
    <source>
        <dbReference type="SAM" id="SignalP"/>
    </source>
</evidence>
<dbReference type="OrthoDB" id="441285at2759"/>
<organism evidence="2 3">
    <name type="scientific">Lottia gigantea</name>
    <name type="common">Giant owl limpet</name>
    <dbReference type="NCBI Taxonomy" id="225164"/>
    <lineage>
        <taxon>Eukaryota</taxon>
        <taxon>Metazoa</taxon>
        <taxon>Spiralia</taxon>
        <taxon>Lophotrochozoa</taxon>
        <taxon>Mollusca</taxon>
        <taxon>Gastropoda</taxon>
        <taxon>Patellogastropoda</taxon>
        <taxon>Lottioidea</taxon>
        <taxon>Lottiidae</taxon>
        <taxon>Lottia</taxon>
    </lineage>
</organism>
<dbReference type="HOGENOM" id="CLU_994941_0_0_1"/>
<dbReference type="Proteomes" id="UP000030746">
    <property type="component" value="Unassembled WGS sequence"/>
</dbReference>
<dbReference type="GeneID" id="20235809"/>
<keyword evidence="1" id="KW-0732">Signal</keyword>
<sequence length="280" mass="30694">MKSQAGLMKQRGGSMFNAILLVICSLFVVLMMAEGGDSTVDELVVQFQTMLSGLSPANRDRVILSLIPTESEALTLSVRQTELEQGIIRGAPAVSAPEYPLYPLGDILDIRLAGGHSLLYSGYIEVPFHIPFSSLYISALFLVIPSSRVNREVPIVIGTNILDRIPSEDIQGLDSSWKSAISFLNTQKGESFKVFPVKTNKSVRVYPNSTTFISCSANVSSPVPGCHFFVSNDISTPSSLHVLPDSQDFTQTIDETPASSEFCSLERLKSFYKQNYEVIK</sequence>
<feature type="chain" id="PRO_5004716788" description="IgGFc-binding protein N-terminal domain-containing protein" evidence="1">
    <location>
        <begin position="36"/>
        <end position="280"/>
    </location>
</feature>
<proteinExistence type="predicted"/>
<dbReference type="CTD" id="20235809"/>
<evidence type="ECO:0000313" key="2">
    <source>
        <dbReference type="EMBL" id="ESO97803.1"/>
    </source>
</evidence>
<reference evidence="2 3" key="1">
    <citation type="journal article" date="2013" name="Nature">
        <title>Insights into bilaterian evolution from three spiralian genomes.</title>
        <authorList>
            <person name="Simakov O."/>
            <person name="Marletaz F."/>
            <person name="Cho S.J."/>
            <person name="Edsinger-Gonzales E."/>
            <person name="Havlak P."/>
            <person name="Hellsten U."/>
            <person name="Kuo D.H."/>
            <person name="Larsson T."/>
            <person name="Lv J."/>
            <person name="Arendt D."/>
            <person name="Savage R."/>
            <person name="Osoegawa K."/>
            <person name="de Jong P."/>
            <person name="Grimwood J."/>
            <person name="Chapman J.A."/>
            <person name="Shapiro H."/>
            <person name="Aerts A."/>
            <person name="Otillar R.P."/>
            <person name="Terry A.Y."/>
            <person name="Boore J.L."/>
            <person name="Grigoriev I.V."/>
            <person name="Lindberg D.R."/>
            <person name="Seaver E.C."/>
            <person name="Weisblat D.A."/>
            <person name="Putnam N.H."/>
            <person name="Rokhsar D.S."/>
        </authorList>
    </citation>
    <scope>NUCLEOTIDE SEQUENCE [LARGE SCALE GENOMIC DNA]</scope>
</reference>
<feature type="signal peptide" evidence="1">
    <location>
        <begin position="1"/>
        <end position="35"/>
    </location>
</feature>
<dbReference type="RefSeq" id="XP_009051649.1">
    <property type="nucleotide sequence ID" value="XM_009053401.1"/>
</dbReference>
<evidence type="ECO:0008006" key="4">
    <source>
        <dbReference type="Google" id="ProtNLM"/>
    </source>
</evidence>
<dbReference type="KEGG" id="lgi:LOTGIDRAFT_152903"/>
<name>V4A1U6_LOTGI</name>
<dbReference type="AlphaFoldDB" id="V4A1U6"/>